<feature type="compositionally biased region" description="Low complexity" evidence="2">
    <location>
        <begin position="15"/>
        <end position="30"/>
    </location>
</feature>
<dbReference type="OrthoDB" id="4118150at2759"/>
<evidence type="ECO:0000313" key="3">
    <source>
        <dbReference type="EMBL" id="OAG43400.1"/>
    </source>
</evidence>
<sequence length="361" mass="39381">MVPPPPSRDAANDLSPNSSSFLSSTSNPNPVAAGSVRRNLFSAHLSRRPASGAQPQAQTASQPRRHESQSQNQGQQYGSSLPRPRGHQRSVSTPSLSPSPSRSSPFHDAADNGNSSTFIPHPIPQFSPPHRAALVDGYDPTISPHRPLSPRSSAALFPNQSIVALNPLTGRPVLPKIPVLPGRLRLSDSDDGLGDEHAMNGGDEEEDGDEHDDAHQHDFSDDDDFHDHVAQSHPRVAAGRRARGHDVYGQPSSHMTRADHEHVAAMATEAEVEADEERRDRERIERLLREMMARQRARAKGKVSTSAAVDEEEELERDELMGLIMGSLRREVARAEEESWMFGESLGMGGTAGRDEVGVYE</sequence>
<dbReference type="AlphaFoldDB" id="A0A177FID4"/>
<gene>
    <name evidence="3" type="ORF">AYO21_02337</name>
</gene>
<dbReference type="Proteomes" id="UP000077002">
    <property type="component" value="Unassembled WGS sequence"/>
</dbReference>
<dbReference type="GeneID" id="34597512"/>
<feature type="region of interest" description="Disordered" evidence="2">
    <location>
        <begin position="1"/>
        <end position="153"/>
    </location>
</feature>
<comment type="caution">
    <text evidence="3">The sequence shown here is derived from an EMBL/GenBank/DDBJ whole genome shotgun (WGS) entry which is preliminary data.</text>
</comment>
<dbReference type="RefSeq" id="XP_022515352.1">
    <property type="nucleotide sequence ID" value="XM_022652316.1"/>
</dbReference>
<feature type="coiled-coil region" evidence="1">
    <location>
        <begin position="267"/>
        <end position="294"/>
    </location>
</feature>
<accession>A0A177FID4</accession>
<feature type="region of interest" description="Disordered" evidence="2">
    <location>
        <begin position="185"/>
        <end position="255"/>
    </location>
</feature>
<evidence type="ECO:0000313" key="4">
    <source>
        <dbReference type="Proteomes" id="UP000077002"/>
    </source>
</evidence>
<evidence type="ECO:0000256" key="1">
    <source>
        <dbReference type="SAM" id="Coils"/>
    </source>
</evidence>
<protein>
    <submittedName>
        <fullName evidence="3">Uncharacterized protein</fullName>
    </submittedName>
</protein>
<feature type="compositionally biased region" description="Low complexity" evidence="2">
    <location>
        <begin position="90"/>
        <end position="104"/>
    </location>
</feature>
<reference evidence="3 4" key="1">
    <citation type="submission" date="2016-03" db="EMBL/GenBank/DDBJ databases">
        <title>Draft genome sequence of the Fonsecaea monophora CBS 269.37.</title>
        <authorList>
            <person name="Bombassaro A."/>
            <person name="Vinicius W.A."/>
            <person name="De Hoog S."/>
            <person name="Sun J."/>
            <person name="Souza E.M."/>
            <person name="Raittz R.T."/>
            <person name="Costa F."/>
            <person name="Leao A.C."/>
            <person name="Tadra-Sfeir M.Z."/>
            <person name="Baura V."/>
            <person name="Balsanelli E."/>
            <person name="Pedrosa F.O."/>
            <person name="Moreno L.F."/>
            <person name="Steffens M.B."/>
            <person name="Xi L."/>
            <person name="Bocca A.L."/>
            <person name="Felipe M.S."/>
            <person name="Teixeira M."/>
            <person name="Telles Filho F.Q."/>
            <person name="Azevedo C.M."/>
            <person name="Gomes R."/>
            <person name="Vicente V.A."/>
        </authorList>
    </citation>
    <scope>NUCLEOTIDE SEQUENCE [LARGE SCALE GENOMIC DNA]</scope>
    <source>
        <strain evidence="3 4">CBS 269.37</strain>
    </source>
</reference>
<name>A0A177FID4_9EURO</name>
<proteinExistence type="predicted"/>
<feature type="compositionally biased region" description="Basic and acidic residues" evidence="2">
    <location>
        <begin position="212"/>
        <end position="230"/>
    </location>
</feature>
<evidence type="ECO:0000256" key="2">
    <source>
        <dbReference type="SAM" id="MobiDB-lite"/>
    </source>
</evidence>
<feature type="compositionally biased region" description="Polar residues" evidence="2">
    <location>
        <begin position="53"/>
        <end position="62"/>
    </location>
</feature>
<keyword evidence="4" id="KW-1185">Reference proteome</keyword>
<keyword evidence="1" id="KW-0175">Coiled coil</keyword>
<dbReference type="EMBL" id="LVKK01000010">
    <property type="protein sequence ID" value="OAG43400.1"/>
    <property type="molecule type" value="Genomic_DNA"/>
</dbReference>
<organism evidence="3 4">
    <name type="scientific">Fonsecaea monophora</name>
    <dbReference type="NCBI Taxonomy" id="254056"/>
    <lineage>
        <taxon>Eukaryota</taxon>
        <taxon>Fungi</taxon>
        <taxon>Dikarya</taxon>
        <taxon>Ascomycota</taxon>
        <taxon>Pezizomycotina</taxon>
        <taxon>Eurotiomycetes</taxon>
        <taxon>Chaetothyriomycetidae</taxon>
        <taxon>Chaetothyriales</taxon>
        <taxon>Herpotrichiellaceae</taxon>
        <taxon>Fonsecaea</taxon>
    </lineage>
</organism>
<feature type="compositionally biased region" description="Low complexity" evidence="2">
    <location>
        <begin position="69"/>
        <end position="80"/>
    </location>
</feature>
<feature type="compositionally biased region" description="Acidic residues" evidence="2">
    <location>
        <begin position="202"/>
        <end position="211"/>
    </location>
</feature>